<dbReference type="EMBL" id="CAXDID020000081">
    <property type="protein sequence ID" value="CAL6018736.1"/>
    <property type="molecule type" value="Genomic_DNA"/>
</dbReference>
<evidence type="ECO:0000313" key="1">
    <source>
        <dbReference type="EMBL" id="CAI9925770.1"/>
    </source>
</evidence>
<gene>
    <name evidence="1" type="ORF">HINF_LOCUS13415</name>
    <name evidence="2" type="ORF">HINF_LOCUS26612</name>
</gene>
<dbReference type="EMBL" id="CATOUU010000347">
    <property type="protein sequence ID" value="CAI9925770.1"/>
    <property type="molecule type" value="Genomic_DNA"/>
</dbReference>
<sequence length="97" mass="11829">MNTYHKWTKNEEDIFREAIILYQFNLEAIQSKYLPHISLKSMKNKYYQRIHNNADIKIQIKCQKQSKITQQLSETKCEVNTDQEQEIYNYIRNLINE</sequence>
<reference evidence="2 3" key="2">
    <citation type="submission" date="2024-07" db="EMBL/GenBank/DDBJ databases">
        <authorList>
            <person name="Akdeniz Z."/>
        </authorList>
    </citation>
    <scope>NUCLEOTIDE SEQUENCE [LARGE SCALE GENOMIC DNA]</scope>
</reference>
<dbReference type="Gene3D" id="1.10.10.60">
    <property type="entry name" value="Homeodomain-like"/>
    <property type="match status" value="1"/>
</dbReference>
<dbReference type="GO" id="GO:0003677">
    <property type="term" value="F:DNA binding"/>
    <property type="evidence" value="ECO:0007669"/>
    <property type="project" value="UniProtKB-KW"/>
</dbReference>
<keyword evidence="3" id="KW-1185">Reference proteome</keyword>
<evidence type="ECO:0000313" key="3">
    <source>
        <dbReference type="Proteomes" id="UP001642409"/>
    </source>
</evidence>
<protein>
    <submittedName>
        <fullName evidence="1">Myb-like DNA-binding domain-containing protein</fullName>
    </submittedName>
    <submittedName>
        <fullName evidence="2">Myb-like_DNA-binding domain-containing protein</fullName>
    </submittedName>
</protein>
<reference evidence="1" key="1">
    <citation type="submission" date="2023-06" db="EMBL/GenBank/DDBJ databases">
        <authorList>
            <person name="Kurt Z."/>
        </authorList>
    </citation>
    <scope>NUCLEOTIDE SEQUENCE</scope>
</reference>
<dbReference type="Proteomes" id="UP001642409">
    <property type="component" value="Unassembled WGS sequence"/>
</dbReference>
<dbReference type="InterPro" id="IPR009057">
    <property type="entry name" value="Homeodomain-like_sf"/>
</dbReference>
<proteinExistence type="predicted"/>
<dbReference type="AlphaFoldDB" id="A0AA86NVC8"/>
<accession>A0AA86NVC8</accession>
<organism evidence="1">
    <name type="scientific">Hexamita inflata</name>
    <dbReference type="NCBI Taxonomy" id="28002"/>
    <lineage>
        <taxon>Eukaryota</taxon>
        <taxon>Metamonada</taxon>
        <taxon>Diplomonadida</taxon>
        <taxon>Hexamitidae</taxon>
        <taxon>Hexamitinae</taxon>
        <taxon>Hexamita</taxon>
    </lineage>
</organism>
<comment type="caution">
    <text evidence="1">The sequence shown here is derived from an EMBL/GenBank/DDBJ whole genome shotgun (WGS) entry which is preliminary data.</text>
</comment>
<dbReference type="SUPFAM" id="SSF46689">
    <property type="entry name" value="Homeodomain-like"/>
    <property type="match status" value="1"/>
</dbReference>
<name>A0AA86NVC8_9EUKA</name>
<evidence type="ECO:0000313" key="2">
    <source>
        <dbReference type="EMBL" id="CAL6018736.1"/>
    </source>
</evidence>
<keyword evidence="1" id="KW-0238">DNA-binding</keyword>